<comment type="similarity">
    <text evidence="2">Belongs to the leucine-binding protein family.</text>
</comment>
<feature type="chain" id="PRO_5046871218" evidence="6">
    <location>
        <begin position="26"/>
        <end position="395"/>
    </location>
</feature>
<evidence type="ECO:0000256" key="2">
    <source>
        <dbReference type="ARBA" id="ARBA00010062"/>
    </source>
</evidence>
<keyword evidence="5" id="KW-0029">Amino-acid transport</keyword>
<gene>
    <name evidence="8" type="ORF">ACFO1V_02470</name>
</gene>
<dbReference type="SUPFAM" id="SSF53822">
    <property type="entry name" value="Periplasmic binding protein-like I"/>
    <property type="match status" value="1"/>
</dbReference>
<feature type="domain" description="Leucine-binding protein" evidence="7">
    <location>
        <begin position="28"/>
        <end position="366"/>
    </location>
</feature>
<evidence type="ECO:0000256" key="6">
    <source>
        <dbReference type="SAM" id="SignalP"/>
    </source>
</evidence>
<feature type="signal peptide" evidence="6">
    <location>
        <begin position="1"/>
        <end position="25"/>
    </location>
</feature>
<dbReference type="InterPro" id="IPR000709">
    <property type="entry name" value="Leu_Ile_Val-bd"/>
</dbReference>
<comment type="caution">
    <text evidence="8">The sequence shown here is derived from an EMBL/GenBank/DDBJ whole genome shotgun (WGS) entry which is preliminary data.</text>
</comment>
<evidence type="ECO:0000256" key="1">
    <source>
        <dbReference type="ARBA" id="ARBA00003630"/>
    </source>
</evidence>
<dbReference type="InterPro" id="IPR028082">
    <property type="entry name" value="Peripla_BP_I"/>
</dbReference>
<evidence type="ECO:0000313" key="9">
    <source>
        <dbReference type="Proteomes" id="UP001596042"/>
    </source>
</evidence>
<dbReference type="Proteomes" id="UP001596042">
    <property type="component" value="Unassembled WGS sequence"/>
</dbReference>
<dbReference type="RefSeq" id="WP_374834202.1">
    <property type="nucleotide sequence ID" value="NZ_JBHEEZ010000043.1"/>
</dbReference>
<evidence type="ECO:0000313" key="8">
    <source>
        <dbReference type="EMBL" id="MFC4624097.1"/>
    </source>
</evidence>
<dbReference type="InterPro" id="IPR051010">
    <property type="entry name" value="BCAA_transport"/>
</dbReference>
<evidence type="ECO:0000256" key="3">
    <source>
        <dbReference type="ARBA" id="ARBA00022448"/>
    </source>
</evidence>
<dbReference type="PRINTS" id="PR00337">
    <property type="entry name" value="LEUILEVALBP"/>
</dbReference>
<dbReference type="InterPro" id="IPR028081">
    <property type="entry name" value="Leu-bd"/>
</dbReference>
<proteinExistence type="inferred from homology"/>
<evidence type="ECO:0000256" key="5">
    <source>
        <dbReference type="ARBA" id="ARBA00022970"/>
    </source>
</evidence>
<organism evidence="8 9">
    <name type="scientific">Daeguia caeni</name>
    <dbReference type="NCBI Taxonomy" id="439612"/>
    <lineage>
        <taxon>Bacteria</taxon>
        <taxon>Pseudomonadati</taxon>
        <taxon>Pseudomonadota</taxon>
        <taxon>Alphaproteobacteria</taxon>
        <taxon>Hyphomicrobiales</taxon>
        <taxon>Brucellaceae</taxon>
        <taxon>Daeguia</taxon>
    </lineage>
</organism>
<protein>
    <submittedName>
        <fullName evidence="8">ABC transporter substrate-binding protein</fullName>
    </submittedName>
</protein>
<comment type="function">
    <text evidence="1">Component of an amino-acid transport system.</text>
</comment>
<accession>A0ABV9H1M6</accession>
<reference evidence="9" key="1">
    <citation type="journal article" date="2019" name="Int. J. Syst. Evol. Microbiol.">
        <title>The Global Catalogue of Microorganisms (GCM) 10K type strain sequencing project: providing services to taxonomists for standard genome sequencing and annotation.</title>
        <authorList>
            <consortium name="The Broad Institute Genomics Platform"/>
            <consortium name="The Broad Institute Genome Sequencing Center for Infectious Disease"/>
            <person name="Wu L."/>
            <person name="Ma J."/>
        </authorList>
    </citation>
    <scope>NUCLEOTIDE SEQUENCE [LARGE SCALE GENOMIC DNA]</scope>
    <source>
        <strain evidence="9">CGMCC 1.15731</strain>
    </source>
</reference>
<dbReference type="Pfam" id="PF13458">
    <property type="entry name" value="Peripla_BP_6"/>
    <property type="match status" value="1"/>
</dbReference>
<evidence type="ECO:0000256" key="4">
    <source>
        <dbReference type="ARBA" id="ARBA00022729"/>
    </source>
</evidence>
<dbReference type="EMBL" id="JBHSEL010000029">
    <property type="protein sequence ID" value="MFC4624097.1"/>
    <property type="molecule type" value="Genomic_DNA"/>
</dbReference>
<dbReference type="CDD" id="cd19989">
    <property type="entry name" value="PBP1_SBP-like"/>
    <property type="match status" value="1"/>
</dbReference>
<dbReference type="Gene3D" id="3.40.50.2300">
    <property type="match status" value="2"/>
</dbReference>
<sequence>MNRKMKLLAGVALAGLMFGAVSAQAEDPVRIGVATALTGAYGDLGEQVRRAVDLAVEEVNAKGGIDGRKVEVQYLDTQAKADIARQQAEKLVNDGYNILTGSIASGEALGIAPMLERWDAVMVGTISKADALTGAECSPRYFRVNIPDYADAATVGTWLKEQPEKKWAIMGSDTAWGRNSGASFTKTAEGLGGQIMTEGYAGLGTNDFAPYIQKIQDSGAEGLWVALAGRDAINFAQQAKQFGLLDKMKVAGVSFVTDNTVKTLGDVSKDIYGIINYSATLDTPENKSLVDAWSKKYPGTWPANFEGETYLGMQVLFAAIDKADSIAPEDIAEALNDIEVDTIVGKVKMRPEDHQLIRGNFFGQVQEVDGVLRPTIQVQVDADVAMPNADPACKL</sequence>
<keyword evidence="9" id="KW-1185">Reference proteome</keyword>
<keyword evidence="4 6" id="KW-0732">Signal</keyword>
<evidence type="ECO:0000259" key="7">
    <source>
        <dbReference type="Pfam" id="PF13458"/>
    </source>
</evidence>
<name>A0ABV9H1M6_9HYPH</name>
<dbReference type="PANTHER" id="PTHR30483">
    <property type="entry name" value="LEUCINE-SPECIFIC-BINDING PROTEIN"/>
    <property type="match status" value="1"/>
</dbReference>
<keyword evidence="3" id="KW-0813">Transport</keyword>